<reference evidence="3" key="1">
    <citation type="journal article" date="2019" name="Int. J. Syst. Evol. Microbiol.">
        <title>The Global Catalogue of Microorganisms (GCM) 10K type strain sequencing project: providing services to taxonomists for standard genome sequencing and annotation.</title>
        <authorList>
            <consortium name="The Broad Institute Genomics Platform"/>
            <consortium name="The Broad Institute Genome Sequencing Center for Infectious Disease"/>
            <person name="Wu L."/>
            <person name="Ma J."/>
        </authorList>
    </citation>
    <scope>NUCLEOTIDE SEQUENCE [LARGE SCALE GENOMIC DNA]</scope>
    <source>
        <strain evidence="3">NBRC 110140</strain>
    </source>
</reference>
<protein>
    <recommendedName>
        <fullName evidence="4">LrgB-like family protein</fullName>
    </recommendedName>
</protein>
<accession>A0ABQ5VST0</accession>
<feature type="transmembrane region" description="Helical" evidence="1">
    <location>
        <begin position="166"/>
        <end position="187"/>
    </location>
</feature>
<keyword evidence="1" id="KW-1133">Transmembrane helix</keyword>
<evidence type="ECO:0000313" key="3">
    <source>
        <dbReference type="Proteomes" id="UP001156694"/>
    </source>
</evidence>
<evidence type="ECO:0000256" key="1">
    <source>
        <dbReference type="SAM" id="Phobius"/>
    </source>
</evidence>
<feature type="transmembrane region" description="Helical" evidence="1">
    <location>
        <begin position="82"/>
        <end position="103"/>
    </location>
</feature>
<comment type="caution">
    <text evidence="2">The sequence shown here is derived from an EMBL/GenBank/DDBJ whole genome shotgun (WGS) entry which is preliminary data.</text>
</comment>
<feature type="transmembrane region" description="Helical" evidence="1">
    <location>
        <begin position="115"/>
        <end position="133"/>
    </location>
</feature>
<evidence type="ECO:0008006" key="4">
    <source>
        <dbReference type="Google" id="ProtNLM"/>
    </source>
</evidence>
<feature type="transmembrane region" description="Helical" evidence="1">
    <location>
        <begin position="53"/>
        <end position="76"/>
    </location>
</feature>
<keyword evidence="1" id="KW-0812">Transmembrane</keyword>
<name>A0ABQ5VST0_9RHOB</name>
<keyword evidence="3" id="KW-1185">Reference proteome</keyword>
<dbReference type="EMBL" id="BSNN01000002">
    <property type="protein sequence ID" value="GLQ34244.1"/>
    <property type="molecule type" value="Genomic_DNA"/>
</dbReference>
<sequence>MLTGLIILTAFFFLNWRRFAFGLPLGPILMSGLTFAIVPTGVAFADRSDKDSFLWPAGLFVTLLSTGLVGLLSGYLGLAQLGIAHAALLGGLLLIPFLGLVFGSRKPIFKIPTDTAWIFLTNFGVLGVMLASFATNLHPAAYCLLLITLISPLGAAYLLPMRPALLTTLVSCAISAIPATGAILIAFSHF</sequence>
<organism evidence="2 3">
    <name type="scientific">Amylibacter marinus</name>
    <dbReference type="NCBI Taxonomy" id="1475483"/>
    <lineage>
        <taxon>Bacteria</taxon>
        <taxon>Pseudomonadati</taxon>
        <taxon>Pseudomonadota</taxon>
        <taxon>Alphaproteobacteria</taxon>
        <taxon>Rhodobacterales</taxon>
        <taxon>Paracoccaceae</taxon>
        <taxon>Amylibacter</taxon>
    </lineage>
</organism>
<feature type="transmembrane region" description="Helical" evidence="1">
    <location>
        <begin position="139"/>
        <end position="159"/>
    </location>
</feature>
<evidence type="ECO:0000313" key="2">
    <source>
        <dbReference type="EMBL" id="GLQ34244.1"/>
    </source>
</evidence>
<proteinExistence type="predicted"/>
<keyword evidence="1" id="KW-0472">Membrane</keyword>
<gene>
    <name evidence="2" type="ORF">GCM10007939_05270</name>
</gene>
<dbReference type="Proteomes" id="UP001156694">
    <property type="component" value="Unassembled WGS sequence"/>
</dbReference>
<feature type="transmembrane region" description="Helical" evidence="1">
    <location>
        <begin position="30"/>
        <end position="46"/>
    </location>
</feature>